<gene>
    <name evidence="1" type="ORF">BBK82_07070</name>
</gene>
<dbReference type="OrthoDB" id="9800692at2"/>
<dbReference type="Proteomes" id="UP000093053">
    <property type="component" value="Chromosome"/>
</dbReference>
<organism evidence="1 2">
    <name type="scientific">Lentzea guizhouensis</name>
    <dbReference type="NCBI Taxonomy" id="1586287"/>
    <lineage>
        <taxon>Bacteria</taxon>
        <taxon>Bacillati</taxon>
        <taxon>Actinomycetota</taxon>
        <taxon>Actinomycetes</taxon>
        <taxon>Pseudonocardiales</taxon>
        <taxon>Pseudonocardiaceae</taxon>
        <taxon>Lentzea</taxon>
    </lineage>
</organism>
<accession>A0A1B2HDS5</accession>
<proteinExistence type="predicted"/>
<sequence>MTPRVVDEPGVGVQHVWDLPTETDTLLAIITDLFTGYRQHMHFGVLLQGAAREVAAPSAPTKISMPDGYVTVDFGRWHFHLCIGEHTGSGPELGRIRRTARAELYRGIGRDDTPTTWGLRLFNGRDEQQMTIMLPNPFLTDTQDIVDEPDFSRLAAWDHLRITHLELPPDPYDRAGKGFRHDWRLARAGRDSPAR</sequence>
<dbReference type="RefSeq" id="WP_065914287.1">
    <property type="nucleotide sequence ID" value="NZ_CP016793.1"/>
</dbReference>
<dbReference type="KEGG" id="led:BBK82_07070"/>
<reference evidence="1 2" key="1">
    <citation type="submission" date="2016-07" db="EMBL/GenBank/DDBJ databases">
        <title>Complete genome sequence of the Lentzea guizhouensis DHS C013.</title>
        <authorList>
            <person name="Cao C."/>
        </authorList>
    </citation>
    <scope>NUCLEOTIDE SEQUENCE [LARGE SCALE GENOMIC DNA]</scope>
    <source>
        <strain evidence="1 2">DHS C013</strain>
    </source>
</reference>
<dbReference type="AlphaFoldDB" id="A0A1B2HDS5"/>
<dbReference type="EMBL" id="CP016793">
    <property type="protein sequence ID" value="ANZ35880.1"/>
    <property type="molecule type" value="Genomic_DNA"/>
</dbReference>
<dbReference type="STRING" id="1586287.BBK82_07070"/>
<keyword evidence="2" id="KW-1185">Reference proteome</keyword>
<evidence type="ECO:0000313" key="2">
    <source>
        <dbReference type="Proteomes" id="UP000093053"/>
    </source>
</evidence>
<evidence type="ECO:0000313" key="1">
    <source>
        <dbReference type="EMBL" id="ANZ35880.1"/>
    </source>
</evidence>
<name>A0A1B2HDS5_9PSEU</name>
<protein>
    <submittedName>
        <fullName evidence="1">Uncharacterized protein</fullName>
    </submittedName>
</protein>
<dbReference type="InterPro" id="IPR056093">
    <property type="entry name" value="DUF7676"/>
</dbReference>
<dbReference type="Pfam" id="PF24724">
    <property type="entry name" value="DUF7676"/>
    <property type="match status" value="1"/>
</dbReference>